<dbReference type="EMBL" id="JAPWTJ010000474">
    <property type="protein sequence ID" value="KAJ8978086.1"/>
    <property type="molecule type" value="Genomic_DNA"/>
</dbReference>
<sequence>MSKIDVGFLKGDSDNLPRVDSEMVNEFYVTNMQFLSAEVRNVKTQRSTKVSYGDNAVGYVQLKREGDVCTVKGKLTPEHKIHKKGYNVCAVINEKEQEVISCTCLGCPASEGGCKHGVAFLLWLHRRSEEPSVTSTVDMSLMALLKKDVPPLKPRDPTFVEEVLAMKDCEGVLFKFHKKQKYEDVSIHHLFIKYMKQNSGNPSVEDFLLSAVQTMTDPLCVEAENSTKNQSESKDWFELRFGRITASIVYEAAKCKTLSGALTEKILGAAQPIETKAIMRGKS</sequence>
<evidence type="ECO:0000313" key="3">
    <source>
        <dbReference type="EMBL" id="KAJ8978086.1"/>
    </source>
</evidence>
<evidence type="ECO:0000259" key="2">
    <source>
        <dbReference type="PROSITE" id="PS50966"/>
    </source>
</evidence>
<comment type="caution">
    <text evidence="3">The sequence shown here is derived from an EMBL/GenBank/DDBJ whole genome shotgun (WGS) entry which is preliminary data.</text>
</comment>
<dbReference type="Gene3D" id="3.90.320.10">
    <property type="match status" value="1"/>
</dbReference>
<dbReference type="InterPro" id="IPR007527">
    <property type="entry name" value="Znf_SWIM"/>
</dbReference>
<protein>
    <recommendedName>
        <fullName evidence="2">SWIM-type domain-containing protein</fullName>
    </recommendedName>
</protein>
<evidence type="ECO:0000256" key="1">
    <source>
        <dbReference type="PROSITE-ProRule" id="PRU00325"/>
    </source>
</evidence>
<gene>
    <name evidence="3" type="ORF">NQ317_004620</name>
</gene>
<dbReference type="InterPro" id="IPR011604">
    <property type="entry name" value="PDDEXK-like_dom_sf"/>
</dbReference>
<keyword evidence="1" id="KW-0479">Metal-binding</keyword>
<dbReference type="PROSITE" id="PS50966">
    <property type="entry name" value="ZF_SWIM"/>
    <property type="match status" value="1"/>
</dbReference>
<feature type="domain" description="SWIM-type" evidence="2">
    <location>
        <begin position="86"/>
        <end position="125"/>
    </location>
</feature>
<dbReference type="PANTHER" id="PTHR39953:SF1">
    <property type="entry name" value="RE54151P"/>
    <property type="match status" value="1"/>
</dbReference>
<name>A0ABQ9JJL6_9CUCU</name>
<keyword evidence="4" id="KW-1185">Reference proteome</keyword>
<organism evidence="3 4">
    <name type="scientific">Molorchus minor</name>
    <dbReference type="NCBI Taxonomy" id="1323400"/>
    <lineage>
        <taxon>Eukaryota</taxon>
        <taxon>Metazoa</taxon>
        <taxon>Ecdysozoa</taxon>
        <taxon>Arthropoda</taxon>
        <taxon>Hexapoda</taxon>
        <taxon>Insecta</taxon>
        <taxon>Pterygota</taxon>
        <taxon>Neoptera</taxon>
        <taxon>Endopterygota</taxon>
        <taxon>Coleoptera</taxon>
        <taxon>Polyphaga</taxon>
        <taxon>Cucujiformia</taxon>
        <taxon>Chrysomeloidea</taxon>
        <taxon>Cerambycidae</taxon>
        <taxon>Lamiinae</taxon>
        <taxon>Monochamini</taxon>
        <taxon>Molorchus</taxon>
    </lineage>
</organism>
<proteinExistence type="predicted"/>
<dbReference type="PANTHER" id="PTHR39953">
    <property type="entry name" value="RE54151P"/>
    <property type="match status" value="1"/>
</dbReference>
<accession>A0ABQ9JJL6</accession>
<evidence type="ECO:0000313" key="4">
    <source>
        <dbReference type="Proteomes" id="UP001162164"/>
    </source>
</evidence>
<reference evidence="3" key="1">
    <citation type="journal article" date="2023" name="Insect Mol. Biol.">
        <title>Genome sequencing provides insights into the evolution of gene families encoding plant cell wall-degrading enzymes in longhorned beetles.</title>
        <authorList>
            <person name="Shin N.R."/>
            <person name="Okamura Y."/>
            <person name="Kirsch R."/>
            <person name="Pauchet Y."/>
        </authorList>
    </citation>
    <scope>NUCLEOTIDE SEQUENCE</scope>
    <source>
        <strain evidence="3">MMC_N1</strain>
    </source>
</reference>
<dbReference type="Proteomes" id="UP001162164">
    <property type="component" value="Unassembled WGS sequence"/>
</dbReference>
<keyword evidence="1" id="KW-0862">Zinc</keyword>
<keyword evidence="1" id="KW-0863">Zinc-finger</keyword>